<dbReference type="RefSeq" id="WP_243262863.1">
    <property type="nucleotide sequence ID" value="NZ_CP085144.1"/>
</dbReference>
<dbReference type="EMBL" id="CP085144">
    <property type="protein sequence ID" value="UOA14514.1"/>
    <property type="molecule type" value="Genomic_DNA"/>
</dbReference>
<accession>A0ABY3ZK39</accession>
<proteinExistence type="predicted"/>
<protein>
    <recommendedName>
        <fullName evidence="3">Bacteriophage lambda head decoration protein D</fullName>
    </recommendedName>
</protein>
<sequence length="151" mass="15351">MARYNTVYAGPVSNPTPHAMEALASVALTPGSLVTFDAVNGFALATAATTAKVWLVQDNYLTGRGIETQWAADSRAVALDMVDGQLFNALVGTGNDLTEGDALTPGAGGVLVKASTSDKVVAVANETFNNNTGSAQLVCVRAATGYLTAAA</sequence>
<evidence type="ECO:0000313" key="2">
    <source>
        <dbReference type="Proteomes" id="UP000831019"/>
    </source>
</evidence>
<keyword evidence="2" id="KW-1185">Reference proteome</keyword>
<dbReference type="Proteomes" id="UP000831019">
    <property type="component" value="Chromosome"/>
</dbReference>
<evidence type="ECO:0008006" key="3">
    <source>
        <dbReference type="Google" id="ProtNLM"/>
    </source>
</evidence>
<reference evidence="2" key="1">
    <citation type="journal article" date="2022" name="Microorganisms">
        <title>Beyond the ABCs#Discovery of Three New Plasmid Types in Rhodobacterales (RepQ, RepY, RepW).</title>
        <authorList>
            <person name="Freese H.M."/>
            <person name="Ringel V."/>
            <person name="Overmann J."/>
            <person name="Petersen J."/>
        </authorList>
    </citation>
    <scope>NUCLEOTIDE SEQUENCE [LARGE SCALE GENOMIC DNA]</scope>
    <source>
        <strain evidence="2">DSM 109990</strain>
    </source>
</reference>
<gene>
    <name evidence="1" type="ORF">DSM109990_01320</name>
</gene>
<name>A0ABY3ZK39_9RHOB</name>
<evidence type="ECO:0000313" key="1">
    <source>
        <dbReference type="EMBL" id="UOA14514.1"/>
    </source>
</evidence>
<organism evidence="1 2">
    <name type="scientific">Sulfitobacter dubius</name>
    <dbReference type="NCBI Taxonomy" id="218673"/>
    <lineage>
        <taxon>Bacteria</taxon>
        <taxon>Pseudomonadati</taxon>
        <taxon>Pseudomonadota</taxon>
        <taxon>Alphaproteobacteria</taxon>
        <taxon>Rhodobacterales</taxon>
        <taxon>Roseobacteraceae</taxon>
        <taxon>Sulfitobacter</taxon>
    </lineage>
</organism>